<reference evidence="10" key="1">
    <citation type="submission" date="2021-08" db="EMBL/GenBank/DDBJ databases">
        <authorList>
            <person name="Misof B."/>
            <person name="Oliver O."/>
            <person name="Podsiadlowski L."/>
            <person name="Donath A."/>
            <person name="Peters R."/>
            <person name="Mayer C."/>
            <person name="Rust J."/>
            <person name="Gunkel S."/>
            <person name="Lesny P."/>
            <person name="Martin S."/>
            <person name="Oeyen J.P."/>
            <person name="Petersen M."/>
            <person name="Panagiotis P."/>
            <person name="Wilbrandt J."/>
            <person name="Tanja T."/>
        </authorList>
    </citation>
    <scope>NUCLEOTIDE SEQUENCE</scope>
    <source>
        <strain evidence="10">GBR_01_08_01A</strain>
        <tissue evidence="10">Thorax + abdomen</tissue>
    </source>
</reference>
<proteinExistence type="inferred from homology"/>
<dbReference type="Pfam" id="PF09302">
    <property type="entry name" value="XLF"/>
    <property type="match status" value="1"/>
</dbReference>
<name>A0AAD9VJ36_9HYME</name>
<protein>
    <recommendedName>
        <fullName evidence="7">Non-homologous end-joining factor 1</fullName>
    </recommendedName>
</protein>
<evidence type="ECO:0000256" key="6">
    <source>
        <dbReference type="ARBA" id="ARBA00025747"/>
    </source>
</evidence>
<dbReference type="InterPro" id="IPR052287">
    <property type="entry name" value="NHEJ_factor"/>
</dbReference>
<feature type="compositionally biased region" description="Polar residues" evidence="8">
    <location>
        <begin position="612"/>
        <end position="629"/>
    </location>
</feature>
<evidence type="ECO:0000259" key="9">
    <source>
        <dbReference type="Pfam" id="PF09302"/>
    </source>
</evidence>
<keyword evidence="3" id="KW-0238">DNA-binding</keyword>
<dbReference type="PANTHER" id="PTHR32235:SF1">
    <property type="entry name" value="NON-HOMOLOGOUS END-JOINING FACTOR 1"/>
    <property type="match status" value="1"/>
</dbReference>
<evidence type="ECO:0000256" key="1">
    <source>
        <dbReference type="ARBA" id="ARBA00004123"/>
    </source>
</evidence>
<comment type="caution">
    <text evidence="10">The sequence shown here is derived from an EMBL/GenBank/DDBJ whole genome shotgun (WGS) entry which is preliminary data.</text>
</comment>
<feature type="region of interest" description="Disordered" evidence="8">
    <location>
        <begin position="18"/>
        <end position="38"/>
    </location>
</feature>
<dbReference type="GO" id="GO:0006303">
    <property type="term" value="P:double-strand break repair via nonhomologous end joining"/>
    <property type="evidence" value="ECO:0007669"/>
    <property type="project" value="TreeGrafter"/>
</dbReference>
<keyword evidence="5" id="KW-0539">Nucleus</keyword>
<dbReference type="GO" id="GO:0045027">
    <property type="term" value="F:DNA end binding"/>
    <property type="evidence" value="ECO:0007669"/>
    <property type="project" value="TreeGrafter"/>
</dbReference>
<dbReference type="InterPro" id="IPR015381">
    <property type="entry name" value="XLF-like_N"/>
</dbReference>
<evidence type="ECO:0000256" key="8">
    <source>
        <dbReference type="SAM" id="MobiDB-lite"/>
    </source>
</evidence>
<feature type="region of interest" description="Disordered" evidence="8">
    <location>
        <begin position="612"/>
        <end position="658"/>
    </location>
</feature>
<dbReference type="Proteomes" id="UP001258017">
    <property type="component" value="Unassembled WGS sequence"/>
</dbReference>
<dbReference type="InterPro" id="IPR038051">
    <property type="entry name" value="XRCC4-like_N_sf"/>
</dbReference>
<evidence type="ECO:0000256" key="2">
    <source>
        <dbReference type="ARBA" id="ARBA00022763"/>
    </source>
</evidence>
<dbReference type="PANTHER" id="PTHR32235">
    <property type="entry name" value="NON-HOMOLOGOUS END-JOINING FACTOR 1"/>
    <property type="match status" value="1"/>
</dbReference>
<comment type="similarity">
    <text evidence="6">Belongs to the XRCC4-XLF family. XLF subfamily.</text>
</comment>
<feature type="domain" description="XLF-like N-terminal" evidence="9">
    <location>
        <begin position="401"/>
        <end position="500"/>
    </location>
</feature>
<keyword evidence="4" id="KW-0234">DNA repair</keyword>
<gene>
    <name evidence="10" type="ORF">KPH14_005283</name>
</gene>
<comment type="subcellular location">
    <subcellularLocation>
        <location evidence="1">Nucleus</location>
    </subcellularLocation>
</comment>
<feature type="compositionally biased region" description="Basic and acidic residues" evidence="8">
    <location>
        <begin position="631"/>
        <end position="640"/>
    </location>
</feature>
<keyword evidence="11" id="KW-1185">Reference proteome</keyword>
<dbReference type="Gene3D" id="1.10.287.450">
    <property type="entry name" value="Helix hairpin bin"/>
    <property type="match status" value="1"/>
</dbReference>
<evidence type="ECO:0000313" key="10">
    <source>
        <dbReference type="EMBL" id="KAK2576616.1"/>
    </source>
</evidence>
<evidence type="ECO:0000256" key="7">
    <source>
        <dbReference type="ARBA" id="ARBA00044529"/>
    </source>
</evidence>
<reference evidence="10" key="2">
    <citation type="journal article" date="2023" name="Commun. Biol.">
        <title>Intrasexual cuticular hydrocarbon dimorphism in a wasp sheds light on hydrocarbon biosynthesis genes in Hymenoptera.</title>
        <authorList>
            <person name="Moris V.C."/>
            <person name="Podsiadlowski L."/>
            <person name="Martin S."/>
            <person name="Oeyen J.P."/>
            <person name="Donath A."/>
            <person name="Petersen M."/>
            <person name="Wilbrandt J."/>
            <person name="Misof B."/>
            <person name="Liedtke D."/>
            <person name="Thamm M."/>
            <person name="Scheiner R."/>
            <person name="Schmitt T."/>
            <person name="Niehuis O."/>
        </authorList>
    </citation>
    <scope>NUCLEOTIDE SEQUENCE</scope>
    <source>
        <strain evidence="10">GBR_01_08_01A</strain>
    </source>
</reference>
<organism evidence="10 11">
    <name type="scientific">Odynerus spinipes</name>
    <dbReference type="NCBI Taxonomy" id="1348599"/>
    <lineage>
        <taxon>Eukaryota</taxon>
        <taxon>Metazoa</taxon>
        <taxon>Ecdysozoa</taxon>
        <taxon>Arthropoda</taxon>
        <taxon>Hexapoda</taxon>
        <taxon>Insecta</taxon>
        <taxon>Pterygota</taxon>
        <taxon>Neoptera</taxon>
        <taxon>Endopterygota</taxon>
        <taxon>Hymenoptera</taxon>
        <taxon>Apocrita</taxon>
        <taxon>Aculeata</taxon>
        <taxon>Vespoidea</taxon>
        <taxon>Vespidae</taxon>
        <taxon>Eumeninae</taxon>
        <taxon>Odynerus</taxon>
    </lineage>
</organism>
<accession>A0AAD9VJ36</accession>
<evidence type="ECO:0000313" key="11">
    <source>
        <dbReference type="Proteomes" id="UP001258017"/>
    </source>
</evidence>
<evidence type="ECO:0000256" key="3">
    <source>
        <dbReference type="ARBA" id="ARBA00023125"/>
    </source>
</evidence>
<dbReference type="Gene3D" id="2.170.210.10">
    <property type="entry name" value="DNA double-strand break repair and VJ recombination XRCC4, N-terminal"/>
    <property type="match status" value="1"/>
</dbReference>
<evidence type="ECO:0000256" key="4">
    <source>
        <dbReference type="ARBA" id="ARBA00023204"/>
    </source>
</evidence>
<dbReference type="CDD" id="cd22285">
    <property type="entry name" value="HD_XLF_N"/>
    <property type="match status" value="1"/>
</dbReference>
<dbReference type="AlphaFoldDB" id="A0AAD9VJ36"/>
<evidence type="ECO:0000256" key="5">
    <source>
        <dbReference type="ARBA" id="ARBA00023242"/>
    </source>
</evidence>
<keyword evidence="2" id="KW-0227">DNA damage</keyword>
<sequence>MRRWKFMGELKNTAEIGDWSTSAAPSKKDTSKKYPRRTFKDSQCPPDAISGSAFTGELYADTKLRKLNGSNDVTALPLESCGFPYYRSYRNGGRCQDAVLVKDIGVSCTFLDEEFSSNDSSKDSSMESYLVRCLKTEYNDLSEITKKISSYTSDIIRNLILRDRKREEIRSKRAVTQHENDRDKTCLKMRLKDEVRCLYRKDISNNVGSSEVSIDECKNFFHGVTEMSRTTTKGISKNRKSLQEFSNCGRSYSSSDSSSIVYDYLMMGNRQTCRRKRRETAKLIDCGAYRRFYREFDKIQNNKENIETPKQITLTNWQEISRAKLRTNKSTSKISRHTINEKHKRRDRRSYRPQLMEKFTDASTFVPINGFVQDTNFHTCFIYITPKMAVHFNQDDLGKVWKKIYIQDNPFIVCVTKEHEGWKVLLTNFKEIWSESLTDEKILERSKKLNSILVISDSEHKEVVLDTLTDIPKHAIEASTERIKLLKTFEGGRFKFELNFSKGTTEEFWENVTKPLYLSSIELIRRQNILLDLIKKKDQEIAEYKAEGAELLRKNIETKVFKEEQLQTHTIGVDEKNYIDSFQTVVEFYNTSICEQILKVEDGTAAVSVDQSIPNPESNNISESTSCDPNTVKEESDEKSAIFNVRTDKKSKKQKNKTSAINIAPIVVPSKRSKESLTSIIR</sequence>
<dbReference type="GO" id="GO:0032807">
    <property type="term" value="C:DNA ligase IV complex"/>
    <property type="evidence" value="ECO:0007669"/>
    <property type="project" value="TreeGrafter"/>
</dbReference>
<dbReference type="EMBL" id="JAIFRP010004405">
    <property type="protein sequence ID" value="KAK2576616.1"/>
    <property type="molecule type" value="Genomic_DNA"/>
</dbReference>